<dbReference type="InParanoid" id="F4RXX0"/>
<dbReference type="EMBL" id="GL883128">
    <property type="protein sequence ID" value="EGG02804.1"/>
    <property type="molecule type" value="Genomic_DNA"/>
</dbReference>
<feature type="transmembrane region" description="Helical" evidence="2">
    <location>
        <begin position="74"/>
        <end position="95"/>
    </location>
</feature>
<organism evidence="4">
    <name type="scientific">Melampsora larici-populina (strain 98AG31 / pathotype 3-4-7)</name>
    <name type="common">Poplar leaf rust fungus</name>
    <dbReference type="NCBI Taxonomy" id="747676"/>
    <lineage>
        <taxon>Eukaryota</taxon>
        <taxon>Fungi</taxon>
        <taxon>Dikarya</taxon>
        <taxon>Basidiomycota</taxon>
        <taxon>Pucciniomycotina</taxon>
        <taxon>Pucciniomycetes</taxon>
        <taxon>Pucciniales</taxon>
        <taxon>Melampsoraceae</taxon>
        <taxon>Melampsora</taxon>
    </lineage>
</organism>
<feature type="transmembrane region" description="Helical" evidence="2">
    <location>
        <begin position="143"/>
        <end position="163"/>
    </location>
</feature>
<keyword evidence="2" id="KW-0812">Transmembrane</keyword>
<keyword evidence="4" id="KW-1185">Reference proteome</keyword>
<evidence type="ECO:0000313" key="4">
    <source>
        <dbReference type="Proteomes" id="UP000001072"/>
    </source>
</evidence>
<protein>
    <submittedName>
        <fullName evidence="3">Uncharacterized protein</fullName>
    </submittedName>
</protein>
<name>F4RXX0_MELLP</name>
<dbReference type="Proteomes" id="UP000001072">
    <property type="component" value="Unassembled WGS sequence"/>
</dbReference>
<evidence type="ECO:0000256" key="2">
    <source>
        <dbReference type="SAM" id="Phobius"/>
    </source>
</evidence>
<gene>
    <name evidence="3" type="ORF">MELLADRAFT_90713</name>
</gene>
<accession>F4RXX0</accession>
<sequence length="412" mass="45593">MEFKSNEAAMIFIDGELISKHQILRDTIHSFIPGGFAACWLGGVEDVFLYPGIAFVQAIRLAARLTPEQHFLRWGLWALLTVEAAYCAIFGAFLMHSVIEVFGNHAELYRIPTLLSIHALISRILITAVVLAVRAWTLSGGKAYILVTILMFCAYHLGVSFAITRRCLSVTYYHHLLEPQWLWQMMYAAAIVSDSIITLSLFTILNKRRTRTKDFMTIVNEVGILIVESALPTTLLAIASLVVFGRVGVGALYSLGPLEDFIEPFSTILGIPRFISTQAYAISVIISINSTITEKNRRQRGISKREGEAIATNRSNESQADLYGKHMKRPAPTADYDRSIVETATLDEAMQEQIHQESQAMYLHTPSRRATQVNIISICTPKSSTGTSGESTGASTSEGGQEKIIGLEKPYA</sequence>
<feature type="transmembrane region" description="Helical" evidence="2">
    <location>
        <begin position="265"/>
        <end position="288"/>
    </location>
</feature>
<dbReference type="GeneID" id="18935658"/>
<dbReference type="AlphaFoldDB" id="F4RXX0"/>
<evidence type="ECO:0000313" key="3">
    <source>
        <dbReference type="EMBL" id="EGG02804.1"/>
    </source>
</evidence>
<dbReference type="RefSeq" id="XP_007413917.1">
    <property type="nucleotide sequence ID" value="XM_007413855.1"/>
</dbReference>
<feature type="compositionally biased region" description="Low complexity" evidence="1">
    <location>
        <begin position="383"/>
        <end position="399"/>
    </location>
</feature>
<dbReference type="PANTHER" id="PTHR40465:SF1">
    <property type="entry name" value="DUF6534 DOMAIN-CONTAINING PROTEIN"/>
    <property type="match status" value="1"/>
</dbReference>
<dbReference type="OrthoDB" id="3263055at2759"/>
<reference evidence="4" key="1">
    <citation type="journal article" date="2011" name="Proc. Natl. Acad. Sci. U.S.A.">
        <title>Obligate biotrophy features unraveled by the genomic analysis of rust fungi.</title>
        <authorList>
            <person name="Duplessis S."/>
            <person name="Cuomo C.A."/>
            <person name="Lin Y.-C."/>
            <person name="Aerts A."/>
            <person name="Tisserant E."/>
            <person name="Veneault-Fourrey C."/>
            <person name="Joly D.L."/>
            <person name="Hacquard S."/>
            <person name="Amselem J."/>
            <person name="Cantarel B.L."/>
            <person name="Chiu R."/>
            <person name="Coutinho P.M."/>
            <person name="Feau N."/>
            <person name="Field M."/>
            <person name="Frey P."/>
            <person name="Gelhaye E."/>
            <person name="Goldberg J."/>
            <person name="Grabherr M.G."/>
            <person name="Kodira C.D."/>
            <person name="Kohler A."/>
            <person name="Kuees U."/>
            <person name="Lindquist E.A."/>
            <person name="Lucas S.M."/>
            <person name="Mago R."/>
            <person name="Mauceli E."/>
            <person name="Morin E."/>
            <person name="Murat C."/>
            <person name="Pangilinan J.L."/>
            <person name="Park R."/>
            <person name="Pearson M."/>
            <person name="Quesneville H."/>
            <person name="Rouhier N."/>
            <person name="Sakthikumar S."/>
            <person name="Salamov A.A."/>
            <person name="Schmutz J."/>
            <person name="Selles B."/>
            <person name="Shapiro H."/>
            <person name="Tanguay P."/>
            <person name="Tuskan G.A."/>
            <person name="Henrissat B."/>
            <person name="Van de Peer Y."/>
            <person name="Rouze P."/>
            <person name="Ellis J.G."/>
            <person name="Dodds P.N."/>
            <person name="Schein J.E."/>
            <person name="Zhong S."/>
            <person name="Hamelin R.C."/>
            <person name="Grigoriev I.V."/>
            <person name="Szabo L.J."/>
            <person name="Martin F."/>
        </authorList>
    </citation>
    <scope>NUCLEOTIDE SEQUENCE [LARGE SCALE GENOMIC DNA]</scope>
    <source>
        <strain evidence="4">98AG31 / pathotype 3-4-7</strain>
    </source>
</reference>
<feature type="region of interest" description="Disordered" evidence="1">
    <location>
        <begin position="380"/>
        <end position="412"/>
    </location>
</feature>
<dbReference type="PANTHER" id="PTHR40465">
    <property type="entry name" value="CHROMOSOME 1, WHOLE GENOME SHOTGUN SEQUENCE"/>
    <property type="match status" value="1"/>
</dbReference>
<dbReference type="VEuPathDB" id="FungiDB:MELLADRAFT_90713"/>
<feature type="transmembrane region" description="Helical" evidence="2">
    <location>
        <begin position="225"/>
        <end position="245"/>
    </location>
</feature>
<evidence type="ECO:0000256" key="1">
    <source>
        <dbReference type="SAM" id="MobiDB-lite"/>
    </source>
</evidence>
<keyword evidence="2" id="KW-1133">Transmembrane helix</keyword>
<keyword evidence="2" id="KW-0472">Membrane</keyword>
<feature type="transmembrane region" description="Helical" evidence="2">
    <location>
        <begin position="115"/>
        <end position="136"/>
    </location>
</feature>
<proteinExistence type="predicted"/>
<dbReference type="HOGENOM" id="CLU_667443_0_0_1"/>
<dbReference type="KEGG" id="mlr:MELLADRAFT_90713"/>
<feature type="transmembrane region" description="Helical" evidence="2">
    <location>
        <begin position="183"/>
        <end position="205"/>
    </location>
</feature>